<dbReference type="EMBL" id="GGEC01081694">
    <property type="protein sequence ID" value="MBX62178.1"/>
    <property type="molecule type" value="Transcribed_RNA"/>
</dbReference>
<evidence type="ECO:0000313" key="1">
    <source>
        <dbReference type="EMBL" id="MBX62178.1"/>
    </source>
</evidence>
<accession>A0A2P2Q5D5</accession>
<dbReference type="AlphaFoldDB" id="A0A2P2Q5D5"/>
<reference evidence="1" key="1">
    <citation type="submission" date="2018-02" db="EMBL/GenBank/DDBJ databases">
        <title>Rhizophora mucronata_Transcriptome.</title>
        <authorList>
            <person name="Meera S.P."/>
            <person name="Sreeshan A."/>
            <person name="Augustine A."/>
        </authorList>
    </citation>
    <scope>NUCLEOTIDE SEQUENCE</scope>
    <source>
        <tissue evidence="1">Leaf</tissue>
    </source>
</reference>
<organism evidence="1">
    <name type="scientific">Rhizophora mucronata</name>
    <name type="common">Asiatic mangrove</name>
    <dbReference type="NCBI Taxonomy" id="61149"/>
    <lineage>
        <taxon>Eukaryota</taxon>
        <taxon>Viridiplantae</taxon>
        <taxon>Streptophyta</taxon>
        <taxon>Embryophyta</taxon>
        <taxon>Tracheophyta</taxon>
        <taxon>Spermatophyta</taxon>
        <taxon>Magnoliopsida</taxon>
        <taxon>eudicotyledons</taxon>
        <taxon>Gunneridae</taxon>
        <taxon>Pentapetalae</taxon>
        <taxon>rosids</taxon>
        <taxon>fabids</taxon>
        <taxon>Malpighiales</taxon>
        <taxon>Rhizophoraceae</taxon>
        <taxon>Rhizophora</taxon>
    </lineage>
</organism>
<protein>
    <submittedName>
        <fullName evidence="1">Early endosome antigen</fullName>
    </submittedName>
</protein>
<name>A0A2P2Q5D5_RHIMU</name>
<proteinExistence type="predicted"/>
<sequence length="68" mass="8035">MKLETTKYNENKSVVHQETRSYRMTNTTKNPVTQKTKLFSFPGCAFAWFDIPLFFLEFSFTVTNKTDK</sequence>